<dbReference type="GO" id="GO:0016301">
    <property type="term" value="F:kinase activity"/>
    <property type="evidence" value="ECO:0007669"/>
    <property type="project" value="UniProtKB-UniRule"/>
</dbReference>
<evidence type="ECO:0000313" key="2">
    <source>
        <dbReference type="EMBL" id="PFG17639.1"/>
    </source>
</evidence>
<keyword evidence="1 2" id="KW-0418">Kinase</keyword>
<dbReference type="InterPro" id="IPR016477">
    <property type="entry name" value="Fructo-/Ketosamine-3-kinase"/>
</dbReference>
<protein>
    <submittedName>
        <fullName evidence="2">Fructosamine-3-kinase</fullName>
    </submittedName>
</protein>
<comment type="caution">
    <text evidence="2">The sequence shown here is derived from an EMBL/GenBank/DDBJ whole genome shotgun (WGS) entry which is preliminary data.</text>
</comment>
<reference evidence="2 3" key="1">
    <citation type="submission" date="2017-10" db="EMBL/GenBank/DDBJ databases">
        <title>Sequencing the genomes of 1000 actinobacteria strains.</title>
        <authorList>
            <person name="Klenk H.-P."/>
        </authorList>
    </citation>
    <scope>NUCLEOTIDE SEQUENCE [LARGE SCALE GENOMIC DNA]</scope>
    <source>
        <strain evidence="2 3">DSM 15597</strain>
    </source>
</reference>
<keyword evidence="3" id="KW-1185">Reference proteome</keyword>
<dbReference type="AlphaFoldDB" id="A0A2A9CVM6"/>
<name>A0A2A9CVM6_9ACTN</name>
<sequence>MTDGYAKQRAAAPSGFFEVEAAGLTWLDVPGGVPVAKVLAVGPTSITVSRVATVAPSAAAARRFGAQLAVTHNAGASAFGVGPDGWSGDGFIGDAPLSLRPTRRWGEFYAEQRLLPYAQRAHRQGALDASGLAVIEALAERLSAGEFDDELPPARLHGDLWAGNVLFSGDSVVLIDPAAHGGHRLTDLAMLALFGLPHLAEVYAGYTDAFPLADGWTELIGLHQLHPLLVHAALFGGGYGSQAVQVARRY</sequence>
<dbReference type="PANTHER" id="PTHR12149:SF8">
    <property type="entry name" value="PROTEIN-RIBULOSAMINE 3-KINASE"/>
    <property type="match status" value="1"/>
</dbReference>
<dbReference type="InterPro" id="IPR011009">
    <property type="entry name" value="Kinase-like_dom_sf"/>
</dbReference>
<dbReference type="OrthoDB" id="5291879at2"/>
<dbReference type="Gene3D" id="1.20.1270.240">
    <property type="match status" value="1"/>
</dbReference>
<dbReference type="PANTHER" id="PTHR12149">
    <property type="entry name" value="FRUCTOSAMINE 3 KINASE-RELATED PROTEIN"/>
    <property type="match status" value="1"/>
</dbReference>
<dbReference type="SUPFAM" id="SSF56112">
    <property type="entry name" value="Protein kinase-like (PK-like)"/>
    <property type="match status" value="1"/>
</dbReference>
<organism evidence="2 3">
    <name type="scientific">Propionicimonas paludicola</name>
    <dbReference type="NCBI Taxonomy" id="185243"/>
    <lineage>
        <taxon>Bacteria</taxon>
        <taxon>Bacillati</taxon>
        <taxon>Actinomycetota</taxon>
        <taxon>Actinomycetes</taxon>
        <taxon>Propionibacteriales</taxon>
        <taxon>Nocardioidaceae</taxon>
        <taxon>Propionicimonas</taxon>
    </lineage>
</organism>
<dbReference type="RefSeq" id="WP_098461050.1">
    <property type="nucleotide sequence ID" value="NZ_PDJC01000001.1"/>
</dbReference>
<dbReference type="Gene3D" id="3.30.200.20">
    <property type="entry name" value="Phosphorylase Kinase, domain 1"/>
    <property type="match status" value="1"/>
</dbReference>
<comment type="similarity">
    <text evidence="1">Belongs to the fructosamine kinase family.</text>
</comment>
<proteinExistence type="inferred from homology"/>
<accession>A0A2A9CVM6</accession>
<dbReference type="EMBL" id="PDJC01000001">
    <property type="protein sequence ID" value="PFG17639.1"/>
    <property type="molecule type" value="Genomic_DNA"/>
</dbReference>
<dbReference type="Gene3D" id="1.10.510.10">
    <property type="entry name" value="Transferase(Phosphotransferase) domain 1"/>
    <property type="match status" value="1"/>
</dbReference>
<evidence type="ECO:0000313" key="3">
    <source>
        <dbReference type="Proteomes" id="UP000226079"/>
    </source>
</evidence>
<evidence type="ECO:0000256" key="1">
    <source>
        <dbReference type="PIRNR" id="PIRNR006221"/>
    </source>
</evidence>
<dbReference type="Pfam" id="PF03881">
    <property type="entry name" value="Fructosamin_kin"/>
    <property type="match status" value="1"/>
</dbReference>
<gene>
    <name evidence="2" type="ORF">ATK74_2212</name>
</gene>
<keyword evidence="1" id="KW-0808">Transferase</keyword>
<dbReference type="PIRSF" id="PIRSF006221">
    <property type="entry name" value="Ketosamine-3-kinase"/>
    <property type="match status" value="1"/>
</dbReference>
<dbReference type="Proteomes" id="UP000226079">
    <property type="component" value="Unassembled WGS sequence"/>
</dbReference>